<organism evidence="10 11">
    <name type="scientific">Drosophila virilis</name>
    <name type="common">Fruit fly</name>
    <dbReference type="NCBI Taxonomy" id="7244"/>
    <lineage>
        <taxon>Eukaryota</taxon>
        <taxon>Metazoa</taxon>
        <taxon>Ecdysozoa</taxon>
        <taxon>Arthropoda</taxon>
        <taxon>Hexapoda</taxon>
        <taxon>Insecta</taxon>
        <taxon>Pterygota</taxon>
        <taxon>Neoptera</taxon>
        <taxon>Endopterygota</taxon>
        <taxon>Diptera</taxon>
        <taxon>Brachycera</taxon>
        <taxon>Muscomorpha</taxon>
        <taxon>Ephydroidea</taxon>
        <taxon>Drosophilidae</taxon>
        <taxon>Drosophila</taxon>
    </lineage>
</organism>
<feature type="active site" description="Proton acceptor" evidence="7">
    <location>
        <position position="162"/>
    </location>
</feature>
<dbReference type="STRING" id="7244.B4M0W9"/>
<gene>
    <name evidence="10" type="primary">Dvir\GJ22540</name>
    <name evidence="10" type="ORF">Dvir_GJ22540</name>
</gene>
<dbReference type="GO" id="GO:0005737">
    <property type="term" value="C:cytoplasm"/>
    <property type="evidence" value="ECO:0007669"/>
    <property type="project" value="UniProtKB-SubCell"/>
</dbReference>
<sequence>MGKSSKDKRDIFYRLAKEQGWRARSAFKLLQADETFNLLEGVTRAVDLCAAPGGWSQVLSKRLYEPRTPEEREQVKIIAVDMQGMAPIDGVTQLREDITKEETAEAIIKFFDGKKAQLVVSDGAPDVTGMHDWDAYMQAQLLLSALSISTYILEEGGSFMGKVYRAANTSDVYLQLQRFFKDVCIFKPSASRNSSIEAFVVCRQFTMPEGHVPCNLSLEWFDKPEEALRNITGIRDYKVVHLPFVAHQCEYDADLSYELDEKYEQKDAVQKPLTAAYTEVLEKTRSMSLKYNSFVVHHDEETPPAEPSTSSKPEQS</sequence>
<proteinExistence type="inferred from homology"/>
<keyword evidence="4 7" id="KW-0949">S-adenosyl-L-methionine</keyword>
<dbReference type="InterPro" id="IPR029063">
    <property type="entry name" value="SAM-dependent_MTases_sf"/>
</dbReference>
<feature type="region of interest" description="Disordered" evidence="8">
    <location>
        <begin position="296"/>
        <end position="316"/>
    </location>
</feature>
<dbReference type="InParanoid" id="B4M0W9"/>
<dbReference type="Proteomes" id="UP000008792">
    <property type="component" value="Unassembled WGS sequence"/>
</dbReference>
<dbReference type="GO" id="GO:0022008">
    <property type="term" value="P:neurogenesis"/>
    <property type="evidence" value="ECO:0007669"/>
    <property type="project" value="UniProtKB-ARBA"/>
</dbReference>
<dbReference type="SUPFAM" id="SSF53335">
    <property type="entry name" value="S-adenosyl-L-methionine-dependent methyltransferases"/>
    <property type="match status" value="1"/>
</dbReference>
<accession>B4M0W9</accession>
<dbReference type="OrthoDB" id="289250at2759"/>
<dbReference type="GO" id="GO:0002181">
    <property type="term" value="P:cytoplasmic translation"/>
    <property type="evidence" value="ECO:0007669"/>
    <property type="project" value="UniProtKB-UniRule"/>
</dbReference>
<feature type="compositionally biased region" description="Polar residues" evidence="8">
    <location>
        <begin position="307"/>
        <end position="316"/>
    </location>
</feature>
<evidence type="ECO:0000256" key="3">
    <source>
        <dbReference type="ARBA" id="ARBA00022679"/>
    </source>
</evidence>
<dbReference type="AlphaFoldDB" id="B4M0W9"/>
<feature type="domain" description="Ribosomal RNA methyltransferase FtsJ" evidence="9">
    <location>
        <begin position="21"/>
        <end position="205"/>
    </location>
</feature>
<reference evidence="10 11" key="1">
    <citation type="journal article" date="2007" name="Nature">
        <title>Evolution of genes and genomes on the Drosophila phylogeny.</title>
        <authorList>
            <consortium name="Drosophila 12 Genomes Consortium"/>
            <person name="Clark A.G."/>
            <person name="Eisen M.B."/>
            <person name="Smith D.R."/>
            <person name="Bergman C.M."/>
            <person name="Oliver B."/>
            <person name="Markow T.A."/>
            <person name="Kaufman T.C."/>
            <person name="Kellis M."/>
            <person name="Gelbart W."/>
            <person name="Iyer V.N."/>
            <person name="Pollard D.A."/>
            <person name="Sackton T.B."/>
            <person name="Larracuente A.M."/>
            <person name="Singh N.D."/>
            <person name="Abad J.P."/>
            <person name="Abt D.N."/>
            <person name="Adryan B."/>
            <person name="Aguade M."/>
            <person name="Akashi H."/>
            <person name="Anderson W.W."/>
            <person name="Aquadro C.F."/>
            <person name="Ardell D.H."/>
            <person name="Arguello R."/>
            <person name="Artieri C.G."/>
            <person name="Barbash D.A."/>
            <person name="Barker D."/>
            <person name="Barsanti P."/>
            <person name="Batterham P."/>
            <person name="Batzoglou S."/>
            <person name="Begun D."/>
            <person name="Bhutkar A."/>
            <person name="Blanco E."/>
            <person name="Bosak S.A."/>
            <person name="Bradley R.K."/>
            <person name="Brand A.D."/>
            <person name="Brent M.R."/>
            <person name="Brooks A.N."/>
            <person name="Brown R.H."/>
            <person name="Butlin R.K."/>
            <person name="Caggese C."/>
            <person name="Calvi B.R."/>
            <person name="Bernardo de Carvalho A."/>
            <person name="Caspi A."/>
            <person name="Castrezana S."/>
            <person name="Celniker S.E."/>
            <person name="Chang J.L."/>
            <person name="Chapple C."/>
            <person name="Chatterji S."/>
            <person name="Chinwalla A."/>
            <person name="Civetta A."/>
            <person name="Clifton S.W."/>
            <person name="Comeron J.M."/>
            <person name="Costello J.C."/>
            <person name="Coyne J.A."/>
            <person name="Daub J."/>
            <person name="David R.G."/>
            <person name="Delcher A.L."/>
            <person name="Delehaunty K."/>
            <person name="Do C.B."/>
            <person name="Ebling H."/>
            <person name="Edwards K."/>
            <person name="Eickbush T."/>
            <person name="Evans J.D."/>
            <person name="Filipski A."/>
            <person name="Findeiss S."/>
            <person name="Freyhult E."/>
            <person name="Fulton L."/>
            <person name="Fulton R."/>
            <person name="Garcia A.C."/>
            <person name="Gardiner A."/>
            <person name="Garfield D.A."/>
            <person name="Garvin B.E."/>
            <person name="Gibson G."/>
            <person name="Gilbert D."/>
            <person name="Gnerre S."/>
            <person name="Godfrey J."/>
            <person name="Good R."/>
            <person name="Gotea V."/>
            <person name="Gravely B."/>
            <person name="Greenberg A.J."/>
            <person name="Griffiths-Jones S."/>
            <person name="Gross S."/>
            <person name="Guigo R."/>
            <person name="Gustafson E.A."/>
            <person name="Haerty W."/>
            <person name="Hahn M.W."/>
            <person name="Halligan D.L."/>
            <person name="Halpern A.L."/>
            <person name="Halter G.M."/>
            <person name="Han M.V."/>
            <person name="Heger A."/>
            <person name="Hillier L."/>
            <person name="Hinrichs A.S."/>
            <person name="Holmes I."/>
            <person name="Hoskins R.A."/>
            <person name="Hubisz M.J."/>
            <person name="Hultmark D."/>
            <person name="Huntley M.A."/>
            <person name="Jaffe D.B."/>
            <person name="Jagadeeshan S."/>
            <person name="Jeck W.R."/>
            <person name="Johnson J."/>
            <person name="Jones C.D."/>
            <person name="Jordan W.C."/>
            <person name="Karpen G.H."/>
            <person name="Kataoka E."/>
            <person name="Keightley P.D."/>
            <person name="Kheradpour P."/>
            <person name="Kirkness E.F."/>
            <person name="Koerich L.B."/>
            <person name="Kristiansen K."/>
            <person name="Kudrna D."/>
            <person name="Kulathinal R.J."/>
            <person name="Kumar S."/>
            <person name="Kwok R."/>
            <person name="Lander E."/>
            <person name="Langley C.H."/>
            <person name="Lapoint R."/>
            <person name="Lazzaro B.P."/>
            <person name="Lee S.J."/>
            <person name="Levesque L."/>
            <person name="Li R."/>
            <person name="Lin C.F."/>
            <person name="Lin M.F."/>
            <person name="Lindblad-Toh K."/>
            <person name="Llopart A."/>
            <person name="Long M."/>
            <person name="Low L."/>
            <person name="Lozovsky E."/>
            <person name="Lu J."/>
            <person name="Luo M."/>
            <person name="Machado C.A."/>
            <person name="Makalowski W."/>
            <person name="Marzo M."/>
            <person name="Matsuda M."/>
            <person name="Matzkin L."/>
            <person name="McAllister B."/>
            <person name="McBride C.S."/>
            <person name="McKernan B."/>
            <person name="McKernan K."/>
            <person name="Mendez-Lago M."/>
            <person name="Minx P."/>
            <person name="Mollenhauer M.U."/>
            <person name="Montooth K."/>
            <person name="Mount S.M."/>
            <person name="Mu X."/>
            <person name="Myers E."/>
            <person name="Negre B."/>
            <person name="Newfeld S."/>
            <person name="Nielsen R."/>
            <person name="Noor M.A."/>
            <person name="O'Grady P."/>
            <person name="Pachter L."/>
            <person name="Papaceit M."/>
            <person name="Parisi M.J."/>
            <person name="Parisi M."/>
            <person name="Parts L."/>
            <person name="Pedersen J.S."/>
            <person name="Pesole G."/>
            <person name="Phillippy A.M."/>
            <person name="Ponting C.P."/>
            <person name="Pop M."/>
            <person name="Porcelli D."/>
            <person name="Powell J.R."/>
            <person name="Prohaska S."/>
            <person name="Pruitt K."/>
            <person name="Puig M."/>
            <person name="Quesneville H."/>
            <person name="Ram K.R."/>
            <person name="Rand D."/>
            <person name="Rasmussen M.D."/>
            <person name="Reed L.K."/>
            <person name="Reenan R."/>
            <person name="Reily A."/>
            <person name="Remington K.A."/>
            <person name="Rieger T.T."/>
            <person name="Ritchie M.G."/>
            <person name="Robin C."/>
            <person name="Rogers Y.H."/>
            <person name="Rohde C."/>
            <person name="Rozas J."/>
            <person name="Rubenfield M.J."/>
            <person name="Ruiz A."/>
            <person name="Russo S."/>
            <person name="Salzberg S.L."/>
            <person name="Sanchez-Gracia A."/>
            <person name="Saranga D.J."/>
            <person name="Sato H."/>
            <person name="Schaeffer S.W."/>
            <person name="Schatz M.C."/>
            <person name="Schlenke T."/>
            <person name="Schwartz R."/>
            <person name="Segarra C."/>
            <person name="Singh R.S."/>
            <person name="Sirot L."/>
            <person name="Sirota M."/>
            <person name="Sisneros N.B."/>
            <person name="Smith C.D."/>
            <person name="Smith T.F."/>
            <person name="Spieth J."/>
            <person name="Stage D.E."/>
            <person name="Stark A."/>
            <person name="Stephan W."/>
            <person name="Strausberg R.L."/>
            <person name="Strempel S."/>
            <person name="Sturgill D."/>
            <person name="Sutton G."/>
            <person name="Sutton G.G."/>
            <person name="Tao W."/>
            <person name="Teichmann S."/>
            <person name="Tobari Y.N."/>
            <person name="Tomimura Y."/>
            <person name="Tsolas J.M."/>
            <person name="Valente V.L."/>
            <person name="Venter E."/>
            <person name="Venter J.C."/>
            <person name="Vicario S."/>
            <person name="Vieira F.G."/>
            <person name="Vilella A.J."/>
            <person name="Villasante A."/>
            <person name="Walenz B."/>
            <person name="Wang J."/>
            <person name="Wasserman M."/>
            <person name="Watts T."/>
            <person name="Wilson D."/>
            <person name="Wilson R.K."/>
            <person name="Wing R.A."/>
            <person name="Wolfner M.F."/>
            <person name="Wong A."/>
            <person name="Wong G.K."/>
            <person name="Wu C.I."/>
            <person name="Wu G."/>
            <person name="Yamamoto D."/>
            <person name="Yang H.P."/>
            <person name="Yang S.P."/>
            <person name="Yorke J.A."/>
            <person name="Yoshida K."/>
            <person name="Zdobnov E."/>
            <person name="Zhang P."/>
            <person name="Zhang Y."/>
            <person name="Zimin A.V."/>
            <person name="Baldwin J."/>
            <person name="Abdouelleil A."/>
            <person name="Abdulkadir J."/>
            <person name="Abebe A."/>
            <person name="Abera B."/>
            <person name="Abreu J."/>
            <person name="Acer S.C."/>
            <person name="Aftuck L."/>
            <person name="Alexander A."/>
            <person name="An P."/>
            <person name="Anderson E."/>
            <person name="Anderson S."/>
            <person name="Arachi H."/>
            <person name="Azer M."/>
            <person name="Bachantsang P."/>
            <person name="Barry A."/>
            <person name="Bayul T."/>
            <person name="Berlin A."/>
            <person name="Bessette D."/>
            <person name="Bloom T."/>
            <person name="Blye J."/>
            <person name="Boguslavskiy L."/>
            <person name="Bonnet C."/>
            <person name="Boukhgalter B."/>
            <person name="Bourzgui I."/>
            <person name="Brown A."/>
            <person name="Cahill P."/>
            <person name="Channer S."/>
            <person name="Cheshatsang Y."/>
            <person name="Chuda L."/>
            <person name="Citroen M."/>
            <person name="Collymore A."/>
            <person name="Cooke P."/>
            <person name="Costello M."/>
            <person name="D'Aco K."/>
            <person name="Daza R."/>
            <person name="De Haan G."/>
            <person name="DeGray S."/>
            <person name="DeMaso C."/>
            <person name="Dhargay N."/>
            <person name="Dooley K."/>
            <person name="Dooley E."/>
            <person name="Doricent M."/>
            <person name="Dorje P."/>
            <person name="Dorjee K."/>
            <person name="Dupes A."/>
            <person name="Elong R."/>
            <person name="Falk J."/>
            <person name="Farina A."/>
            <person name="Faro S."/>
            <person name="Ferguson D."/>
            <person name="Fisher S."/>
            <person name="Foley C.D."/>
            <person name="Franke A."/>
            <person name="Friedrich D."/>
            <person name="Gadbois L."/>
            <person name="Gearin G."/>
            <person name="Gearin C.R."/>
            <person name="Giannoukos G."/>
            <person name="Goode T."/>
            <person name="Graham J."/>
            <person name="Grandbois E."/>
            <person name="Grewal S."/>
            <person name="Gyaltsen K."/>
            <person name="Hafez N."/>
            <person name="Hagos B."/>
            <person name="Hall J."/>
            <person name="Henson C."/>
            <person name="Hollinger A."/>
            <person name="Honan T."/>
            <person name="Huard M.D."/>
            <person name="Hughes L."/>
            <person name="Hurhula B."/>
            <person name="Husby M.E."/>
            <person name="Kamat A."/>
            <person name="Kanga B."/>
            <person name="Kashin S."/>
            <person name="Khazanovich D."/>
            <person name="Kisner P."/>
            <person name="Lance K."/>
            <person name="Lara M."/>
            <person name="Lee W."/>
            <person name="Lennon N."/>
            <person name="Letendre F."/>
            <person name="LeVine R."/>
            <person name="Lipovsky A."/>
            <person name="Liu X."/>
            <person name="Liu J."/>
            <person name="Liu S."/>
            <person name="Lokyitsang T."/>
            <person name="Lokyitsang Y."/>
            <person name="Lubonja R."/>
            <person name="Lui A."/>
            <person name="MacDonald P."/>
            <person name="Magnisalis V."/>
            <person name="Maru K."/>
            <person name="Matthews C."/>
            <person name="McCusker W."/>
            <person name="McDonough S."/>
            <person name="Mehta T."/>
            <person name="Meldrim J."/>
            <person name="Meneus L."/>
            <person name="Mihai O."/>
            <person name="Mihalev A."/>
            <person name="Mihova T."/>
            <person name="Mittelman R."/>
            <person name="Mlenga V."/>
            <person name="Montmayeur A."/>
            <person name="Mulrain L."/>
            <person name="Navidi A."/>
            <person name="Naylor J."/>
            <person name="Negash T."/>
            <person name="Nguyen T."/>
            <person name="Nguyen N."/>
            <person name="Nicol R."/>
            <person name="Norbu C."/>
            <person name="Norbu N."/>
            <person name="Novod N."/>
            <person name="O'Neill B."/>
            <person name="Osman S."/>
            <person name="Markiewicz E."/>
            <person name="Oyono O.L."/>
            <person name="Patti C."/>
            <person name="Phunkhang P."/>
            <person name="Pierre F."/>
            <person name="Priest M."/>
            <person name="Raghuraman S."/>
            <person name="Rege F."/>
            <person name="Reyes R."/>
            <person name="Rise C."/>
            <person name="Rogov P."/>
            <person name="Ross K."/>
            <person name="Ryan E."/>
            <person name="Settipalli S."/>
            <person name="Shea T."/>
            <person name="Sherpa N."/>
            <person name="Shi L."/>
            <person name="Shih D."/>
            <person name="Sparrow T."/>
            <person name="Spaulding J."/>
            <person name="Stalker J."/>
            <person name="Stange-Thomann N."/>
            <person name="Stavropoulos S."/>
            <person name="Stone C."/>
            <person name="Strader C."/>
            <person name="Tesfaye S."/>
            <person name="Thomson T."/>
            <person name="Thoulutsang Y."/>
            <person name="Thoulutsang D."/>
            <person name="Topham K."/>
            <person name="Topping I."/>
            <person name="Tsamla T."/>
            <person name="Vassiliev H."/>
            <person name="Vo A."/>
            <person name="Wangchuk T."/>
            <person name="Wangdi T."/>
            <person name="Weiand M."/>
            <person name="Wilkinson J."/>
            <person name="Wilson A."/>
            <person name="Yadav S."/>
            <person name="Young G."/>
            <person name="Yu Q."/>
            <person name="Zembek L."/>
            <person name="Zhong D."/>
            <person name="Zimmer A."/>
            <person name="Zwirko Z."/>
            <person name="Jaffe D.B."/>
            <person name="Alvarez P."/>
            <person name="Brockman W."/>
            <person name="Butler J."/>
            <person name="Chin C."/>
            <person name="Gnerre S."/>
            <person name="Grabherr M."/>
            <person name="Kleber M."/>
            <person name="Mauceli E."/>
            <person name="MacCallum I."/>
        </authorList>
    </citation>
    <scope>NUCLEOTIDE SEQUENCE [LARGE SCALE GENOMIC DNA]</scope>
    <source>
        <strain evidence="11">Tucson 15010-1051.87</strain>
    </source>
</reference>
<dbReference type="PhylomeDB" id="B4M0W9"/>
<dbReference type="EC" id="2.1.1.205" evidence="7"/>
<dbReference type="HOGENOM" id="CLU_009422_1_1_1"/>
<evidence type="ECO:0000259" key="9">
    <source>
        <dbReference type="Pfam" id="PF01728"/>
    </source>
</evidence>
<dbReference type="EMBL" id="CH940650">
    <property type="protein sequence ID" value="EDW68428.1"/>
    <property type="molecule type" value="Genomic_DNA"/>
</dbReference>
<dbReference type="Gene3D" id="3.40.50.150">
    <property type="entry name" value="Vaccinia Virus protein VP39"/>
    <property type="match status" value="1"/>
</dbReference>
<dbReference type="HAMAP" id="MF_03162">
    <property type="entry name" value="RNA_methyltr_E_TRM7"/>
    <property type="match status" value="1"/>
</dbReference>
<dbReference type="KEGG" id="dvi:6631064"/>
<keyword evidence="5 7" id="KW-0819">tRNA processing</keyword>
<evidence type="ECO:0000256" key="4">
    <source>
        <dbReference type="ARBA" id="ARBA00022691"/>
    </source>
</evidence>
<dbReference type="eggNOG" id="KOG1099">
    <property type="taxonomic scope" value="Eukaryota"/>
</dbReference>
<feature type="binding site" evidence="7">
    <location>
        <position position="122"/>
    </location>
    <ligand>
        <name>S-adenosyl-L-methionine</name>
        <dbReference type="ChEBI" id="CHEBI:59789"/>
    </ligand>
</feature>
<evidence type="ECO:0000313" key="10">
    <source>
        <dbReference type="EMBL" id="EDW68428.1"/>
    </source>
</evidence>
<evidence type="ECO:0000256" key="2">
    <source>
        <dbReference type="ARBA" id="ARBA00022603"/>
    </source>
</evidence>
<dbReference type="HAMAP" id="MF_01547">
    <property type="entry name" value="RNA_methyltr_E"/>
    <property type="match status" value="1"/>
</dbReference>
<dbReference type="InterPro" id="IPR002877">
    <property type="entry name" value="RNA_MeTrfase_FtsJ_dom"/>
</dbReference>
<evidence type="ECO:0000256" key="1">
    <source>
        <dbReference type="ARBA" id="ARBA00022490"/>
    </source>
</evidence>
<dbReference type="PANTHER" id="PTHR10920">
    <property type="entry name" value="RIBOSOMAL RNA METHYLTRANSFERASE"/>
    <property type="match status" value="1"/>
</dbReference>
<feature type="binding site" evidence="7">
    <location>
        <position position="81"/>
    </location>
    <ligand>
        <name>S-adenosyl-L-methionine</name>
        <dbReference type="ChEBI" id="CHEBI:59789"/>
    </ligand>
</feature>
<feature type="binding site" evidence="7">
    <location>
        <position position="55"/>
    </location>
    <ligand>
        <name>S-adenosyl-L-methionine</name>
        <dbReference type="ChEBI" id="CHEBI:59789"/>
    </ligand>
</feature>
<keyword evidence="1 7" id="KW-0963">Cytoplasm</keyword>
<keyword evidence="2 7" id="KW-0489">Methyltransferase</keyword>
<evidence type="ECO:0000256" key="5">
    <source>
        <dbReference type="ARBA" id="ARBA00022694"/>
    </source>
</evidence>
<comment type="function">
    <text evidence="7">Methylates the 2'-O-ribose of nucleotides at positions 32 and 34 of the tRNA anticodon loop of substrate tRNAs.</text>
</comment>
<protein>
    <recommendedName>
        <fullName evidence="7">Putative tRNA (cytidine(32)/guanosine(34)-2'-O)-methyltransferase</fullName>
        <ecNumber evidence="7">2.1.1.205</ecNumber>
    </recommendedName>
    <alternativeName>
        <fullName evidence="7">2'-O-ribose RNA methyltransferase TRM7 homolog</fullName>
    </alternativeName>
</protein>
<evidence type="ECO:0000313" key="11">
    <source>
        <dbReference type="Proteomes" id="UP000008792"/>
    </source>
</evidence>
<feature type="binding site" evidence="7">
    <location>
        <position position="97"/>
    </location>
    <ligand>
        <name>S-adenosyl-L-methionine</name>
        <dbReference type="ChEBI" id="CHEBI:59789"/>
    </ligand>
</feature>
<dbReference type="PANTHER" id="PTHR10920:SF12">
    <property type="entry name" value="TRNA (CYTIDINE(32)_GUANOSINE(34)-2'-O)-METHYLTRANSFERASE-RELATED"/>
    <property type="match status" value="1"/>
</dbReference>
<comment type="catalytic activity">
    <reaction evidence="6 7">
        <text>cytidine(32)/guanosine(34) in tRNA + 2 S-adenosyl-L-methionine = 2'-O-methylcytidine(32)/2'-O-methylguanosine(34) in tRNA + 2 S-adenosyl-L-homocysteine + 2 H(+)</text>
        <dbReference type="Rhea" id="RHEA:42396"/>
        <dbReference type="Rhea" id="RHEA-COMP:10246"/>
        <dbReference type="Rhea" id="RHEA-COMP:10247"/>
        <dbReference type="ChEBI" id="CHEBI:15378"/>
        <dbReference type="ChEBI" id="CHEBI:57856"/>
        <dbReference type="ChEBI" id="CHEBI:59789"/>
        <dbReference type="ChEBI" id="CHEBI:74269"/>
        <dbReference type="ChEBI" id="CHEBI:74445"/>
        <dbReference type="ChEBI" id="CHEBI:74495"/>
        <dbReference type="ChEBI" id="CHEBI:82748"/>
        <dbReference type="EC" id="2.1.1.205"/>
    </reaction>
</comment>
<dbReference type="InterPro" id="IPR015507">
    <property type="entry name" value="rRNA-MeTfrase_E"/>
</dbReference>
<keyword evidence="3 7" id="KW-0808">Transferase</keyword>
<name>B4M0W9_DROVI</name>
<keyword evidence="11" id="KW-1185">Reference proteome</keyword>
<dbReference type="FunCoup" id="B4M0W9">
    <property type="interactions" value="120"/>
</dbReference>
<dbReference type="OMA" id="FKDVCVF"/>
<feature type="binding site" evidence="7">
    <location>
        <position position="53"/>
    </location>
    <ligand>
        <name>S-adenosyl-L-methionine</name>
        <dbReference type="ChEBI" id="CHEBI:59789"/>
    </ligand>
</feature>
<dbReference type="Pfam" id="PF01728">
    <property type="entry name" value="FtsJ"/>
    <property type="match status" value="1"/>
</dbReference>
<dbReference type="SMR" id="B4M0W9"/>
<comment type="subcellular location">
    <subcellularLocation>
        <location evidence="7">Cytoplasm</location>
    </subcellularLocation>
</comment>
<dbReference type="GO" id="GO:0002128">
    <property type="term" value="P:tRNA nucleoside ribose methylation"/>
    <property type="evidence" value="ECO:0007669"/>
    <property type="project" value="UniProtKB-UniRule"/>
</dbReference>
<comment type="similarity">
    <text evidence="7">Belongs to the class I-like SAM-binding methyltransferase superfamily. RNA methyltransferase RlmE family. TRM7 subfamily.</text>
</comment>
<dbReference type="GO" id="GO:0106340">
    <property type="term" value="F:tRNA (guanosine(34)-2'-O)-methyltransferase activity"/>
    <property type="evidence" value="ECO:0007669"/>
    <property type="project" value="UniProtKB-ARBA"/>
</dbReference>
<dbReference type="FunFam" id="3.40.50.150:FF:000187">
    <property type="entry name" value="Ribosomal RNA methyltransferase putative"/>
    <property type="match status" value="1"/>
</dbReference>
<dbReference type="InterPro" id="IPR028590">
    <property type="entry name" value="RNA_methyltr_E_TRM7"/>
</dbReference>
<evidence type="ECO:0000256" key="7">
    <source>
        <dbReference type="HAMAP-Rule" id="MF_03162"/>
    </source>
</evidence>
<evidence type="ECO:0000256" key="6">
    <source>
        <dbReference type="ARBA" id="ARBA00048902"/>
    </source>
</evidence>
<evidence type="ECO:0000256" key="8">
    <source>
        <dbReference type="SAM" id="MobiDB-lite"/>
    </source>
</evidence>
<dbReference type="InterPro" id="IPR050082">
    <property type="entry name" value="RNA_methyltr_RlmE"/>
</dbReference>